<dbReference type="AlphaFoldDB" id="A0A418NPV6"/>
<dbReference type="RefSeq" id="WP_119587696.1">
    <property type="nucleotide sequence ID" value="NZ_CAWODQ010000027.1"/>
</dbReference>
<evidence type="ECO:0000313" key="2">
    <source>
        <dbReference type="Proteomes" id="UP000286576"/>
    </source>
</evidence>
<protein>
    <submittedName>
        <fullName evidence="1">Uncharacterized protein</fullName>
    </submittedName>
</protein>
<accession>A0A418NPV6</accession>
<reference evidence="1 2" key="1">
    <citation type="submission" date="2018-08" db="EMBL/GenBank/DDBJ databases">
        <title>Erythrobacter zhengii sp.nov., a bacterium isolated from deep-sea sediment.</title>
        <authorList>
            <person name="Fang C."/>
            <person name="Wu Y.-H."/>
            <person name="Sun C."/>
            <person name="Wang H."/>
            <person name="Cheng H."/>
            <person name="Meng F.-X."/>
            <person name="Wang C.-S."/>
            <person name="Xu X.-W."/>
        </authorList>
    </citation>
    <scope>NUCLEOTIDE SEQUENCE [LARGE SCALE GENOMIC DNA]</scope>
    <source>
        <strain evidence="1 2">V18</strain>
    </source>
</reference>
<organism evidence="1 2">
    <name type="scientific">Aurantiacibacter zhengii</name>
    <dbReference type="NCBI Taxonomy" id="2307003"/>
    <lineage>
        <taxon>Bacteria</taxon>
        <taxon>Pseudomonadati</taxon>
        <taxon>Pseudomonadota</taxon>
        <taxon>Alphaproteobacteria</taxon>
        <taxon>Sphingomonadales</taxon>
        <taxon>Erythrobacteraceae</taxon>
        <taxon>Aurantiacibacter</taxon>
    </lineage>
</organism>
<sequence length="91" mass="9958">MPQQPRTQRLPNFIIIGRVREGELDCVSAINGSSIAEAEIWNALLVETHRCLSLAVGEELTVWSVHDINAVLLPDPNAIGFAARIDLPDLS</sequence>
<dbReference type="Proteomes" id="UP000286576">
    <property type="component" value="Unassembled WGS sequence"/>
</dbReference>
<dbReference type="OrthoDB" id="7605313at2"/>
<name>A0A418NPV6_9SPHN</name>
<dbReference type="EMBL" id="QXFL01000007">
    <property type="protein sequence ID" value="RIV84243.1"/>
    <property type="molecule type" value="Genomic_DNA"/>
</dbReference>
<proteinExistence type="predicted"/>
<keyword evidence="2" id="KW-1185">Reference proteome</keyword>
<gene>
    <name evidence="1" type="ORF">D2V07_14635</name>
</gene>
<evidence type="ECO:0000313" key="1">
    <source>
        <dbReference type="EMBL" id="RIV84243.1"/>
    </source>
</evidence>
<comment type="caution">
    <text evidence="1">The sequence shown here is derived from an EMBL/GenBank/DDBJ whole genome shotgun (WGS) entry which is preliminary data.</text>
</comment>